<proteinExistence type="predicted"/>
<keyword evidence="6" id="KW-1185">Reference proteome</keyword>
<accession>A0A6A3IJM7</accession>
<sequence>MLSLFVSLALFSLHVRPSTCTLRGSLDPPSQILRGPASRAPRAGLLRLRTSQPLASVGHFMSFCVICRPSFCCVVRVKLR</sequence>
<dbReference type="Proteomes" id="UP000429607">
    <property type="component" value="Unassembled WGS sequence"/>
</dbReference>
<evidence type="ECO:0000313" key="3">
    <source>
        <dbReference type="EMBL" id="KAE8982779.1"/>
    </source>
</evidence>
<dbReference type="OrthoDB" id="115973at2759"/>
<evidence type="ECO:0000313" key="6">
    <source>
        <dbReference type="Proteomes" id="UP000434957"/>
    </source>
</evidence>
<evidence type="ECO:0008006" key="8">
    <source>
        <dbReference type="Google" id="ProtNLM"/>
    </source>
</evidence>
<keyword evidence="1" id="KW-0732">Signal</keyword>
<feature type="chain" id="PRO_5036164403" description="RxLR effector protein" evidence="1">
    <location>
        <begin position="21"/>
        <end position="80"/>
    </location>
</feature>
<dbReference type="EMBL" id="QXFU01002859">
    <property type="protein sequence ID" value="KAE8980758.1"/>
    <property type="molecule type" value="Genomic_DNA"/>
</dbReference>
<dbReference type="Proteomes" id="UP000434957">
    <property type="component" value="Unassembled WGS sequence"/>
</dbReference>
<gene>
    <name evidence="3" type="ORF">PR001_g23625</name>
    <name evidence="2" type="ORF">PR002_g24022</name>
    <name evidence="4" type="ORF">PR003_g24827</name>
</gene>
<evidence type="ECO:0000313" key="7">
    <source>
        <dbReference type="Proteomes" id="UP000435112"/>
    </source>
</evidence>
<comment type="caution">
    <text evidence="2">The sequence shown here is derived from an EMBL/GenBank/DDBJ whole genome shotgun (WGS) entry which is preliminary data.</text>
</comment>
<dbReference type="EMBL" id="QXFT01002864">
    <property type="protein sequence ID" value="KAE9292156.1"/>
    <property type="molecule type" value="Genomic_DNA"/>
</dbReference>
<dbReference type="AlphaFoldDB" id="A0A6A3IJM7"/>
<evidence type="ECO:0000313" key="5">
    <source>
        <dbReference type="Proteomes" id="UP000429607"/>
    </source>
</evidence>
<protein>
    <recommendedName>
        <fullName evidence="8">RxLR effector protein</fullName>
    </recommendedName>
</protein>
<feature type="signal peptide" evidence="1">
    <location>
        <begin position="1"/>
        <end position="20"/>
    </location>
</feature>
<dbReference type="EMBL" id="QXFV01002839">
    <property type="protein sequence ID" value="KAE8982779.1"/>
    <property type="molecule type" value="Genomic_DNA"/>
</dbReference>
<organism evidence="2 7">
    <name type="scientific">Phytophthora rubi</name>
    <dbReference type="NCBI Taxonomy" id="129364"/>
    <lineage>
        <taxon>Eukaryota</taxon>
        <taxon>Sar</taxon>
        <taxon>Stramenopiles</taxon>
        <taxon>Oomycota</taxon>
        <taxon>Peronosporomycetes</taxon>
        <taxon>Peronosporales</taxon>
        <taxon>Peronosporaceae</taxon>
        <taxon>Phytophthora</taxon>
    </lineage>
</organism>
<evidence type="ECO:0000313" key="4">
    <source>
        <dbReference type="EMBL" id="KAE9292156.1"/>
    </source>
</evidence>
<name>A0A6A3IJM7_9STRA</name>
<evidence type="ECO:0000313" key="2">
    <source>
        <dbReference type="EMBL" id="KAE8980758.1"/>
    </source>
</evidence>
<dbReference type="Proteomes" id="UP000435112">
    <property type="component" value="Unassembled WGS sequence"/>
</dbReference>
<reference evidence="5 7" key="1">
    <citation type="submission" date="2018-09" db="EMBL/GenBank/DDBJ databases">
        <title>Genomic investigation of the strawberry pathogen Phytophthora fragariae indicates pathogenicity is determined by transcriptional variation in three key races.</title>
        <authorList>
            <person name="Adams T.M."/>
            <person name="Armitage A.D."/>
            <person name="Sobczyk M.K."/>
            <person name="Bates H.J."/>
            <person name="Dunwell J.M."/>
            <person name="Nellist C.F."/>
            <person name="Harrison R.J."/>
        </authorList>
    </citation>
    <scope>NUCLEOTIDE SEQUENCE [LARGE SCALE GENOMIC DNA]</scope>
    <source>
        <strain evidence="3 5">SCRP249</strain>
        <strain evidence="2 7">SCRP324</strain>
        <strain evidence="4 6">SCRP333</strain>
    </source>
</reference>
<evidence type="ECO:0000256" key="1">
    <source>
        <dbReference type="SAM" id="SignalP"/>
    </source>
</evidence>